<comment type="similarity">
    <text evidence="1">Belongs to the 'phage' integrase family.</text>
</comment>
<feature type="domain" description="Tyr recombinase" evidence="5">
    <location>
        <begin position="162"/>
        <end position="389"/>
    </location>
</feature>
<dbReference type="AlphaFoldDB" id="C7R281"/>
<dbReference type="Gene3D" id="1.10.443.10">
    <property type="entry name" value="Intergrase catalytic core"/>
    <property type="match status" value="1"/>
</dbReference>
<keyword evidence="7" id="KW-1185">Reference proteome</keyword>
<keyword evidence="4" id="KW-0233">DNA recombination</keyword>
<dbReference type="GO" id="GO:0006310">
    <property type="term" value="P:DNA recombination"/>
    <property type="evidence" value="ECO:0007669"/>
    <property type="project" value="UniProtKB-KW"/>
</dbReference>
<evidence type="ECO:0000256" key="4">
    <source>
        <dbReference type="ARBA" id="ARBA00023172"/>
    </source>
</evidence>
<dbReference type="InterPro" id="IPR013762">
    <property type="entry name" value="Integrase-like_cat_sf"/>
</dbReference>
<dbReference type="InterPro" id="IPR011010">
    <property type="entry name" value="DNA_brk_join_enz"/>
</dbReference>
<dbReference type="HOGENOM" id="CLU_027562_17_1_11"/>
<dbReference type="Pfam" id="PF14659">
    <property type="entry name" value="Phage_int_SAM_3"/>
    <property type="match status" value="1"/>
</dbReference>
<dbReference type="InterPro" id="IPR004107">
    <property type="entry name" value="Integrase_SAM-like_N"/>
</dbReference>
<dbReference type="InterPro" id="IPR050808">
    <property type="entry name" value="Phage_Integrase"/>
</dbReference>
<dbReference type="GO" id="GO:0003677">
    <property type="term" value="F:DNA binding"/>
    <property type="evidence" value="ECO:0007669"/>
    <property type="project" value="UniProtKB-KW"/>
</dbReference>
<proteinExistence type="inferred from homology"/>
<dbReference type="PANTHER" id="PTHR30629:SF2">
    <property type="entry name" value="PROPHAGE INTEGRASE INTS-RELATED"/>
    <property type="match status" value="1"/>
</dbReference>
<dbReference type="Proteomes" id="UP000000628">
    <property type="component" value="Chromosome"/>
</dbReference>
<evidence type="ECO:0000256" key="3">
    <source>
        <dbReference type="ARBA" id="ARBA00023125"/>
    </source>
</evidence>
<name>C7R281_JONDD</name>
<dbReference type="Pfam" id="PF00589">
    <property type="entry name" value="Phage_integrase"/>
    <property type="match status" value="1"/>
</dbReference>
<organism evidence="6 7">
    <name type="scientific">Jonesia denitrificans (strain ATCC 14870 / DSM 20603 / BCRC 15368 / CIP 55.134 / JCM 11481 / NBRC 15587 / NCTC 10816 / Prevot 55134)</name>
    <name type="common">Listeria denitrificans</name>
    <dbReference type="NCBI Taxonomy" id="471856"/>
    <lineage>
        <taxon>Bacteria</taxon>
        <taxon>Bacillati</taxon>
        <taxon>Actinomycetota</taxon>
        <taxon>Actinomycetes</taxon>
        <taxon>Micrococcales</taxon>
        <taxon>Jonesiaceae</taxon>
        <taxon>Jonesia</taxon>
    </lineage>
</organism>
<dbReference type="PROSITE" id="PS51898">
    <property type="entry name" value="TYR_RECOMBINASE"/>
    <property type="match status" value="1"/>
</dbReference>
<evidence type="ECO:0000256" key="2">
    <source>
        <dbReference type="ARBA" id="ARBA00022908"/>
    </source>
</evidence>
<keyword evidence="2" id="KW-0229">DNA integration</keyword>
<dbReference type="EMBL" id="CP001706">
    <property type="protein sequence ID" value="ACV09969.1"/>
    <property type="molecule type" value="Genomic_DNA"/>
</dbReference>
<dbReference type="InterPro" id="IPR002104">
    <property type="entry name" value="Integrase_catalytic"/>
</dbReference>
<dbReference type="PANTHER" id="PTHR30629">
    <property type="entry name" value="PROPHAGE INTEGRASE"/>
    <property type="match status" value="1"/>
</dbReference>
<dbReference type="Gene3D" id="1.10.150.130">
    <property type="match status" value="1"/>
</dbReference>
<keyword evidence="3" id="KW-0238">DNA-binding</keyword>
<accession>C7R281</accession>
<evidence type="ECO:0000313" key="7">
    <source>
        <dbReference type="Proteomes" id="UP000000628"/>
    </source>
</evidence>
<dbReference type="GO" id="GO:0015074">
    <property type="term" value="P:DNA integration"/>
    <property type="evidence" value="ECO:0007669"/>
    <property type="project" value="UniProtKB-KW"/>
</dbReference>
<dbReference type="eggNOG" id="COG0582">
    <property type="taxonomic scope" value="Bacteria"/>
</dbReference>
<gene>
    <name evidence="6" type="ordered locus">Jden_2334</name>
</gene>
<protein>
    <submittedName>
        <fullName evidence="6">Integrase family protein</fullName>
    </submittedName>
</protein>
<dbReference type="STRING" id="471856.Jden_2334"/>
<reference evidence="6 7" key="1">
    <citation type="journal article" date="2009" name="Stand. Genomic Sci.">
        <title>Complete genome sequence of Jonesia denitrificans type strain (Prevot 55134).</title>
        <authorList>
            <person name="Pukall R."/>
            <person name="Gehrich-Schroter G."/>
            <person name="Lapidus A."/>
            <person name="Nolan M."/>
            <person name="Glavina Del Rio T."/>
            <person name="Lucas S."/>
            <person name="Chen F."/>
            <person name="Tice H."/>
            <person name="Pitluck S."/>
            <person name="Cheng J.F."/>
            <person name="Copeland A."/>
            <person name="Saunders E."/>
            <person name="Brettin T."/>
            <person name="Detter J.C."/>
            <person name="Bruce D."/>
            <person name="Goodwin L."/>
            <person name="Pati A."/>
            <person name="Ivanova N."/>
            <person name="Mavromatis K."/>
            <person name="Ovchinnikova G."/>
            <person name="Chen A."/>
            <person name="Palaniappan K."/>
            <person name="Land M."/>
            <person name="Hauser L."/>
            <person name="Chang Y.J."/>
            <person name="Jeffries C.D."/>
            <person name="Chain P."/>
            <person name="Goker M."/>
            <person name="Bristow J."/>
            <person name="Eisen J.A."/>
            <person name="Markowitz V."/>
            <person name="Hugenholtz P."/>
            <person name="Kyrpides N.C."/>
            <person name="Klenk H.P."/>
            <person name="Han C."/>
        </authorList>
    </citation>
    <scope>NUCLEOTIDE SEQUENCE [LARGE SCALE GENOMIC DNA]</scope>
    <source>
        <strain evidence="7">ATCC 14870 / DSM 20603 / BCRC 15368 / CIP 55.134 / JCM 11481 / NBRC 15587 / NCTC 10816 / Prevot 55134</strain>
    </source>
</reference>
<evidence type="ECO:0000256" key="1">
    <source>
        <dbReference type="ARBA" id="ARBA00008857"/>
    </source>
</evidence>
<evidence type="ECO:0000313" key="6">
    <source>
        <dbReference type="EMBL" id="ACV09969.1"/>
    </source>
</evidence>
<evidence type="ECO:0000259" key="5">
    <source>
        <dbReference type="PROSITE" id="PS51898"/>
    </source>
</evidence>
<dbReference type="InterPro" id="IPR010998">
    <property type="entry name" value="Integrase_recombinase_N"/>
</dbReference>
<dbReference type="KEGG" id="jde:Jden_2334"/>
<sequence>MWRGSIEIGDSALGTRKRIYVSHKDEDIAWDKFQVRRKRLMLEGRAAAKSRSKTVGAWLKEWLEAEQTRVRPKTFNGTRTYVTRWMIPIVGRVQLQDLEASHAKAIVKAMLDGGKSTTYAGTVLGQFQSALRAAIAEGYRVPDSVLLVKKPAKSAHDRRDLPLEDALKVVRHLGRLVDADPQKAGFASRWLAAFLEGMRQGEALGMTWDRVHLEESYFTISWQLQNLPYNVAYDQTSGFRVPHGHKSQQLWGSFHLVELKSDSGYRLAPMIPVLAKMLEVWKEHCPRSEGNLVWPRATGEPQNMAADRAEWAAIQEELGIWKTPPTIVDGKEVGGQRYVIHEIRHTTASLLLHMRIDPKTIKEIMGHSEIVTTQQYQHVSMELAREAMEAVGQRLQLMGAAPGVEVAPAPMPGVSVDDLLGAFAALEPADKSIFLARAAVLLAG</sequence>
<dbReference type="SUPFAM" id="SSF56349">
    <property type="entry name" value="DNA breaking-rejoining enzymes"/>
    <property type="match status" value="1"/>
</dbReference>